<evidence type="ECO:0000313" key="2">
    <source>
        <dbReference type="Proteomes" id="UP000692954"/>
    </source>
</evidence>
<sequence>MKLLLQQVPGPGVSVFRIQDQVLLELCILTPCFIDLFKIEQDPGPGLI</sequence>
<comment type="caution">
    <text evidence="1">The sequence shown here is derived from an EMBL/GenBank/DDBJ whole genome shotgun (WGS) entry which is preliminary data.</text>
</comment>
<name>A0A8S1NMV4_9CILI</name>
<dbReference type="Proteomes" id="UP000692954">
    <property type="component" value="Unassembled WGS sequence"/>
</dbReference>
<evidence type="ECO:0000313" key="1">
    <source>
        <dbReference type="EMBL" id="CAD8093918.1"/>
    </source>
</evidence>
<organism evidence="1 2">
    <name type="scientific">Paramecium sonneborni</name>
    <dbReference type="NCBI Taxonomy" id="65129"/>
    <lineage>
        <taxon>Eukaryota</taxon>
        <taxon>Sar</taxon>
        <taxon>Alveolata</taxon>
        <taxon>Ciliophora</taxon>
        <taxon>Intramacronucleata</taxon>
        <taxon>Oligohymenophorea</taxon>
        <taxon>Peniculida</taxon>
        <taxon>Parameciidae</taxon>
        <taxon>Paramecium</taxon>
    </lineage>
</organism>
<accession>A0A8S1NMV4</accession>
<gene>
    <name evidence="1" type="ORF">PSON_ATCC_30995.1.T0610229</name>
</gene>
<reference evidence="1" key="1">
    <citation type="submission" date="2021-01" db="EMBL/GenBank/DDBJ databases">
        <authorList>
            <consortium name="Genoscope - CEA"/>
            <person name="William W."/>
        </authorList>
    </citation>
    <scope>NUCLEOTIDE SEQUENCE</scope>
</reference>
<dbReference type="EMBL" id="CAJJDN010000061">
    <property type="protein sequence ID" value="CAD8093918.1"/>
    <property type="molecule type" value="Genomic_DNA"/>
</dbReference>
<proteinExistence type="predicted"/>
<protein>
    <submittedName>
        <fullName evidence="1">Uncharacterized protein</fullName>
    </submittedName>
</protein>
<keyword evidence="2" id="KW-1185">Reference proteome</keyword>
<dbReference type="AlphaFoldDB" id="A0A8S1NMV4"/>